<dbReference type="RefSeq" id="WP_043378421.1">
    <property type="nucleotide sequence ID" value="NZ_JAJALK010000003.1"/>
</dbReference>
<feature type="domain" description="Restriction endonuclease type IV Mrr" evidence="1">
    <location>
        <begin position="162"/>
        <end position="266"/>
    </location>
</feature>
<dbReference type="GO" id="GO:0003677">
    <property type="term" value="F:DNA binding"/>
    <property type="evidence" value="ECO:0007669"/>
    <property type="project" value="InterPro"/>
</dbReference>
<gene>
    <name evidence="2" type="ORF">QO001_001581</name>
</gene>
<dbReference type="Proteomes" id="UP001223420">
    <property type="component" value="Unassembled WGS sequence"/>
</dbReference>
<comment type="caution">
    <text evidence="2">The sequence shown here is derived from an EMBL/GenBank/DDBJ whole genome shotgun (WGS) entry which is preliminary data.</text>
</comment>
<evidence type="ECO:0000313" key="2">
    <source>
        <dbReference type="EMBL" id="MDQ0542663.1"/>
    </source>
</evidence>
<evidence type="ECO:0000313" key="3">
    <source>
        <dbReference type="Proteomes" id="UP001223420"/>
    </source>
</evidence>
<evidence type="ECO:0000259" key="1">
    <source>
        <dbReference type="Pfam" id="PF04471"/>
    </source>
</evidence>
<name>A0AAJ1TR83_9HYPH</name>
<dbReference type="Pfam" id="PF04471">
    <property type="entry name" value="Mrr_cat"/>
    <property type="match status" value="1"/>
</dbReference>
<sequence>MEQLRPIELILVDELFGMSSGYVVDFTNNTFADFFNREVGVDIDDGAYAIYGGSKGKRLRAFLTVGQPRAIVRALAALWEYCETKRVASQQIEMAVDAHRRLSLIVERLGGPLLPDYEIVRSGVDPNPPNTRKALRSNEQELRRLEERFLALHELSDDPQARGRHFERLLTDLYNAWDMDARGGFTVVGEQIDGSFQLNGNTYLLEAKWHRVKTDASTLRGFQGKVNERPKWTRGLFVSFAGFTEVGLQAFTVRKIILADGMDIYEALARRLSIPDIIAAKIRHASETRRYFKRVRGLFLLWKRLL</sequence>
<accession>A0AAJ1TR83</accession>
<dbReference type="GO" id="GO:0004519">
    <property type="term" value="F:endonuclease activity"/>
    <property type="evidence" value="ECO:0007669"/>
    <property type="project" value="InterPro"/>
</dbReference>
<dbReference type="GO" id="GO:0009307">
    <property type="term" value="P:DNA restriction-modification system"/>
    <property type="evidence" value="ECO:0007669"/>
    <property type="project" value="InterPro"/>
</dbReference>
<dbReference type="AlphaFoldDB" id="A0AAJ1TR83"/>
<proteinExistence type="predicted"/>
<dbReference type="SUPFAM" id="SSF52980">
    <property type="entry name" value="Restriction endonuclease-like"/>
    <property type="match status" value="1"/>
</dbReference>
<dbReference type="InterPro" id="IPR007560">
    <property type="entry name" value="Restrct_endonuc_IV_Mrr"/>
</dbReference>
<organism evidence="2 3">
    <name type="scientific">Methylobacterium brachiatum</name>
    <dbReference type="NCBI Taxonomy" id="269660"/>
    <lineage>
        <taxon>Bacteria</taxon>
        <taxon>Pseudomonadati</taxon>
        <taxon>Pseudomonadota</taxon>
        <taxon>Alphaproteobacteria</taxon>
        <taxon>Hyphomicrobiales</taxon>
        <taxon>Methylobacteriaceae</taxon>
        <taxon>Methylobacterium</taxon>
    </lineage>
</organism>
<dbReference type="EMBL" id="JAUSWL010000002">
    <property type="protein sequence ID" value="MDQ0542663.1"/>
    <property type="molecule type" value="Genomic_DNA"/>
</dbReference>
<reference evidence="2" key="1">
    <citation type="submission" date="2023-07" db="EMBL/GenBank/DDBJ databases">
        <title>Genomic Encyclopedia of Type Strains, Phase IV (KMG-IV): sequencing the most valuable type-strain genomes for metagenomic binning, comparative biology and taxonomic classification.</title>
        <authorList>
            <person name="Goeker M."/>
        </authorList>
    </citation>
    <scope>NUCLEOTIDE SEQUENCE</scope>
    <source>
        <strain evidence="2">DSM 19569</strain>
    </source>
</reference>
<dbReference type="InterPro" id="IPR011335">
    <property type="entry name" value="Restrct_endonuc-II-like"/>
</dbReference>
<protein>
    <recommendedName>
        <fullName evidence="1">Restriction endonuclease type IV Mrr domain-containing protein</fullName>
    </recommendedName>
</protein>